<evidence type="ECO:0000313" key="8">
    <source>
        <dbReference type="EMBL" id="CAI4009009.1"/>
    </source>
</evidence>
<protein>
    <recommendedName>
        <fullName evidence="11">Feruloyl esterase</fullName>
    </recommendedName>
</protein>
<evidence type="ECO:0000256" key="1">
    <source>
        <dbReference type="ARBA" id="ARBA00004613"/>
    </source>
</evidence>
<evidence type="ECO:0008006" key="11">
    <source>
        <dbReference type="Google" id="ProtNLM"/>
    </source>
</evidence>
<evidence type="ECO:0000256" key="3">
    <source>
        <dbReference type="ARBA" id="ARBA00022651"/>
    </source>
</evidence>
<dbReference type="Gene3D" id="3.40.50.1820">
    <property type="entry name" value="alpha/beta hydrolase"/>
    <property type="match status" value="2"/>
</dbReference>
<comment type="subcellular location">
    <subcellularLocation>
        <location evidence="1">Secreted</location>
    </subcellularLocation>
</comment>
<keyword evidence="7" id="KW-0624">Polysaccharide degradation</keyword>
<evidence type="ECO:0000256" key="5">
    <source>
        <dbReference type="ARBA" id="ARBA00022801"/>
    </source>
</evidence>
<evidence type="ECO:0000256" key="4">
    <source>
        <dbReference type="ARBA" id="ARBA00022729"/>
    </source>
</evidence>
<evidence type="ECO:0000313" key="9">
    <source>
        <dbReference type="EMBL" id="CAL4796321.1"/>
    </source>
</evidence>
<dbReference type="PANTHER" id="PTHR38050:SF2">
    <property type="entry name" value="FERULOYL ESTERASE C-RELATED"/>
    <property type="match status" value="1"/>
</dbReference>
<dbReference type="InterPro" id="IPR029058">
    <property type="entry name" value="AB_hydrolase_fold"/>
</dbReference>
<dbReference type="EMBL" id="CAMXCT020004445">
    <property type="protein sequence ID" value="CAL1162384.1"/>
    <property type="molecule type" value="Genomic_DNA"/>
</dbReference>
<dbReference type="GO" id="GO:0030600">
    <property type="term" value="F:feruloyl esterase activity"/>
    <property type="evidence" value="ECO:0007669"/>
    <property type="project" value="InterPro"/>
</dbReference>
<dbReference type="AlphaFoldDB" id="A0A9P1DEF6"/>
<keyword evidence="5" id="KW-0378">Hydrolase</keyword>
<keyword evidence="3" id="KW-0858">Xylan degradation</keyword>
<dbReference type="Proteomes" id="UP001152797">
    <property type="component" value="Unassembled WGS sequence"/>
</dbReference>
<evidence type="ECO:0000313" key="10">
    <source>
        <dbReference type="Proteomes" id="UP001152797"/>
    </source>
</evidence>
<evidence type="ECO:0000256" key="6">
    <source>
        <dbReference type="ARBA" id="ARBA00023277"/>
    </source>
</evidence>
<keyword evidence="6" id="KW-0119">Carbohydrate metabolism</keyword>
<dbReference type="InterPro" id="IPR043595">
    <property type="entry name" value="FaeB/C/D"/>
</dbReference>
<proteinExistence type="predicted"/>
<dbReference type="GO" id="GO:0045493">
    <property type="term" value="P:xylan catabolic process"/>
    <property type="evidence" value="ECO:0007669"/>
    <property type="project" value="UniProtKB-KW"/>
</dbReference>
<keyword evidence="10" id="KW-1185">Reference proteome</keyword>
<reference evidence="8" key="1">
    <citation type="submission" date="2022-10" db="EMBL/GenBank/DDBJ databases">
        <authorList>
            <person name="Chen Y."/>
            <person name="Dougan E. K."/>
            <person name="Chan C."/>
            <person name="Rhodes N."/>
            <person name="Thang M."/>
        </authorList>
    </citation>
    <scope>NUCLEOTIDE SEQUENCE</scope>
</reference>
<keyword evidence="2" id="KW-0964">Secreted</keyword>
<gene>
    <name evidence="8" type="ORF">C1SCF055_LOCUS34397</name>
</gene>
<sequence length="733" mass="81852">MLQQVSLADVMSAPVLRNEWPKPEPRYRTQPRMDFHKTWLPWLLALHVLDVAVRCVTALQIHDVHEAPPCSRHPAGKHLIQLPEIQRQFLLIVPHEYTDVRSSGIPLVLAFHGFGDSPWYSNLLFDFSQHIDRYGWLGILPFGLNETMNNGLDGVGACCPSDCQGECCMNTPSLRRKGPTACGWRDNKKDVQFVEAMIKWTTENSCVDPEKVFAMGFSMGGIFVNYLACHSSHLIRGFAPVSGNPEFKDNGCSISRPISYVSTCGTADDVAYCQYLVGQTAELLTTKNNCSGAGPNGAAMTYARSATTSCKIWDCPQKNFMEVCMVEGLAHDVSGHLRPDNTSYLRPGSDLDAAEYAFQKFTLLVDGSMLFWGQPTAEELRYKKSMWPFPHHEDHPYIRNGKHLIQLPEIQRQFLLVVPEEYAGSKTSGVPGVPLVLAFHGFSDSPWYLDLFMDFSKHISRYGWLGVLPFGLNQSKTNGLDGVDACCPQECLGECCRNTPKLRQKDDTACGWKDNEMDMRFVEAILRWTTQNSCADPYKVFATGFSNGAVFVNYLACHATHLIRGFAPVSGDTSQDHCEISRPISYVSMCGSSDDEAFCQYFVEATGTRLSLLNHCTGAGPDGAAIMTKKSATTSCRSWDSCPQGNFVEICETQGLAHDVSGHLCPDNTSYIRPGSDLDFAEYIFQRFSLLVNGTMLFWGEPTHEQLHYKESKWPPSHHEDHPYIRNGSIKLL</sequence>
<dbReference type="PANTHER" id="PTHR38050">
    <property type="match status" value="1"/>
</dbReference>
<comment type="caution">
    <text evidence="8">The sequence shown here is derived from an EMBL/GenBank/DDBJ whole genome shotgun (WGS) entry which is preliminary data.</text>
</comment>
<dbReference type="EMBL" id="CAMXCT030004445">
    <property type="protein sequence ID" value="CAL4796321.1"/>
    <property type="molecule type" value="Genomic_DNA"/>
</dbReference>
<accession>A0A9P1DEF6</accession>
<dbReference type="OrthoDB" id="424610at2759"/>
<dbReference type="EMBL" id="CAMXCT010004445">
    <property type="protein sequence ID" value="CAI4009009.1"/>
    <property type="molecule type" value="Genomic_DNA"/>
</dbReference>
<organism evidence="8">
    <name type="scientific">Cladocopium goreaui</name>
    <dbReference type="NCBI Taxonomy" id="2562237"/>
    <lineage>
        <taxon>Eukaryota</taxon>
        <taxon>Sar</taxon>
        <taxon>Alveolata</taxon>
        <taxon>Dinophyceae</taxon>
        <taxon>Suessiales</taxon>
        <taxon>Symbiodiniaceae</taxon>
        <taxon>Cladocopium</taxon>
    </lineage>
</organism>
<name>A0A9P1DEF6_9DINO</name>
<dbReference type="GO" id="GO:0005576">
    <property type="term" value="C:extracellular region"/>
    <property type="evidence" value="ECO:0007669"/>
    <property type="project" value="UniProtKB-SubCell"/>
</dbReference>
<reference evidence="9 10" key="2">
    <citation type="submission" date="2024-05" db="EMBL/GenBank/DDBJ databases">
        <authorList>
            <person name="Chen Y."/>
            <person name="Shah S."/>
            <person name="Dougan E. K."/>
            <person name="Thang M."/>
            <person name="Chan C."/>
        </authorList>
    </citation>
    <scope>NUCLEOTIDE SEQUENCE [LARGE SCALE GENOMIC DNA]</scope>
</reference>
<dbReference type="SUPFAM" id="SSF53474">
    <property type="entry name" value="alpha/beta-Hydrolases"/>
    <property type="match status" value="2"/>
</dbReference>
<evidence type="ECO:0000256" key="2">
    <source>
        <dbReference type="ARBA" id="ARBA00022525"/>
    </source>
</evidence>
<keyword evidence="4" id="KW-0732">Signal</keyword>
<evidence type="ECO:0000256" key="7">
    <source>
        <dbReference type="ARBA" id="ARBA00023326"/>
    </source>
</evidence>